<feature type="transmembrane region" description="Helical" evidence="1">
    <location>
        <begin position="6"/>
        <end position="21"/>
    </location>
</feature>
<organism evidence="2 3">
    <name type="scientific">Candidatus Argoarchaeum ethanivorans</name>
    <dbReference type="NCBI Taxonomy" id="2608793"/>
    <lineage>
        <taxon>Archaea</taxon>
        <taxon>Methanobacteriati</taxon>
        <taxon>Methanobacteriota</taxon>
        <taxon>Stenosarchaea group</taxon>
        <taxon>Methanomicrobia</taxon>
        <taxon>Methanosarcinales</taxon>
        <taxon>Methanosarcinales incertae sedis</taxon>
        <taxon>GOM Arc I cluster</taxon>
        <taxon>Candidatus Argoarchaeum</taxon>
    </lineage>
</organism>
<accession>A0A811TEV1</accession>
<name>A0A811TEV1_9EURY</name>
<evidence type="ECO:0000313" key="2">
    <source>
        <dbReference type="EMBL" id="CAD6494380.1"/>
    </source>
</evidence>
<dbReference type="EMBL" id="CAJHIO010000082">
    <property type="protein sequence ID" value="CAD6494380.1"/>
    <property type="molecule type" value="Genomic_DNA"/>
</dbReference>
<evidence type="ECO:0000256" key="1">
    <source>
        <dbReference type="SAM" id="Phobius"/>
    </source>
</evidence>
<evidence type="ECO:0000313" key="3">
    <source>
        <dbReference type="Proteomes" id="UP000610373"/>
    </source>
</evidence>
<keyword evidence="1" id="KW-0812">Transmembrane</keyword>
<keyword evidence="1" id="KW-0472">Membrane</keyword>
<feature type="transmembrane region" description="Helical" evidence="1">
    <location>
        <begin position="56"/>
        <end position="78"/>
    </location>
</feature>
<gene>
    <name evidence="2" type="ORF">CHKLHMKO_00715</name>
</gene>
<comment type="caution">
    <text evidence="2">The sequence shown here is derived from an EMBL/GenBank/DDBJ whole genome shotgun (WGS) entry which is preliminary data.</text>
</comment>
<keyword evidence="1" id="KW-1133">Transmembrane helix</keyword>
<evidence type="ECO:0008006" key="4">
    <source>
        <dbReference type="Google" id="ProtNLM"/>
    </source>
</evidence>
<sequence>MSIFEVIMLICFGLAWPFSIYKSYKSRENSGKSILFLCVVLVGYIAGIVHKLIFSFDIVICLYALNASMVFIDITLYYRNKQLLIS</sequence>
<protein>
    <recommendedName>
        <fullName evidence="4">PQ-loop repeat-containing protein</fullName>
    </recommendedName>
</protein>
<dbReference type="AlphaFoldDB" id="A0A811TEV1"/>
<reference evidence="2" key="1">
    <citation type="submission" date="2020-10" db="EMBL/GenBank/DDBJ databases">
        <authorList>
            <person name="Hahn C.J."/>
            <person name="Laso-Perez R."/>
            <person name="Vulcano F."/>
            <person name="Vaziourakis K.-M."/>
            <person name="Stokke R."/>
            <person name="Steen I.H."/>
            <person name="Teske A."/>
            <person name="Boetius A."/>
            <person name="Liebeke M."/>
            <person name="Amann R."/>
            <person name="Knittel K."/>
        </authorList>
    </citation>
    <scope>NUCLEOTIDE SEQUENCE</scope>
    <source>
        <strain evidence="2">Gfbio:e3339647-f889-4370-9287-4fb5cb688e4c:AG392O15_GoMArc1</strain>
    </source>
</reference>
<feature type="transmembrane region" description="Helical" evidence="1">
    <location>
        <begin position="33"/>
        <end position="50"/>
    </location>
</feature>
<dbReference type="Proteomes" id="UP000610373">
    <property type="component" value="Unassembled WGS sequence"/>
</dbReference>
<proteinExistence type="predicted"/>